<dbReference type="Pfam" id="PF13377">
    <property type="entry name" value="Peripla_BP_3"/>
    <property type="match status" value="1"/>
</dbReference>
<keyword evidence="1" id="KW-0678">Repressor</keyword>
<reference evidence="6 7" key="1">
    <citation type="submission" date="2019-03" db="EMBL/GenBank/DDBJ databases">
        <title>Cohnella endophytica sp. nov., a novel endophytic bacterium isolated from bark of Sonneratia apetala.</title>
        <authorList>
            <person name="Tuo L."/>
        </authorList>
    </citation>
    <scope>NUCLEOTIDE SEQUENCE [LARGE SCALE GENOMIC DNA]</scope>
    <source>
        <strain evidence="6 7">CCTCC AB 208254</strain>
    </source>
</reference>
<proteinExistence type="predicted"/>
<protein>
    <submittedName>
        <fullName evidence="6">LacI family transcriptional regulator</fullName>
    </submittedName>
</protein>
<evidence type="ECO:0000259" key="5">
    <source>
        <dbReference type="PROSITE" id="PS50932"/>
    </source>
</evidence>
<dbReference type="PROSITE" id="PS50932">
    <property type="entry name" value="HTH_LACI_2"/>
    <property type="match status" value="1"/>
</dbReference>
<dbReference type="InterPro" id="IPR046335">
    <property type="entry name" value="LacI/GalR-like_sensor"/>
</dbReference>
<keyword evidence="3" id="KW-0238">DNA-binding</keyword>
<dbReference type="GO" id="GO:0003700">
    <property type="term" value="F:DNA-binding transcription factor activity"/>
    <property type="evidence" value="ECO:0007669"/>
    <property type="project" value="TreeGrafter"/>
</dbReference>
<dbReference type="SUPFAM" id="SSF53822">
    <property type="entry name" value="Periplasmic binding protein-like I"/>
    <property type="match status" value="1"/>
</dbReference>
<dbReference type="PROSITE" id="PS00356">
    <property type="entry name" value="HTH_LACI_1"/>
    <property type="match status" value="1"/>
</dbReference>
<dbReference type="RefSeq" id="WP_135154023.1">
    <property type="nucleotide sequence ID" value="NZ_SOMN01000038.1"/>
</dbReference>
<dbReference type="Gene3D" id="3.40.50.2300">
    <property type="match status" value="2"/>
</dbReference>
<dbReference type="Proteomes" id="UP000297900">
    <property type="component" value="Unassembled WGS sequence"/>
</dbReference>
<name>A0A4Y8LQQ0_9BACL</name>
<keyword evidence="7" id="KW-1185">Reference proteome</keyword>
<gene>
    <name evidence="6" type="ORF">E2980_20015</name>
</gene>
<dbReference type="SMART" id="SM00354">
    <property type="entry name" value="HTH_LACI"/>
    <property type="match status" value="1"/>
</dbReference>
<organism evidence="6 7">
    <name type="scientific">Cohnella luojiensis</name>
    <dbReference type="NCBI Taxonomy" id="652876"/>
    <lineage>
        <taxon>Bacteria</taxon>
        <taxon>Bacillati</taxon>
        <taxon>Bacillota</taxon>
        <taxon>Bacilli</taxon>
        <taxon>Bacillales</taxon>
        <taxon>Paenibacillaceae</taxon>
        <taxon>Cohnella</taxon>
    </lineage>
</organism>
<evidence type="ECO:0000256" key="3">
    <source>
        <dbReference type="ARBA" id="ARBA00023125"/>
    </source>
</evidence>
<evidence type="ECO:0000313" key="7">
    <source>
        <dbReference type="Proteomes" id="UP000297900"/>
    </source>
</evidence>
<dbReference type="PANTHER" id="PTHR30146:SF148">
    <property type="entry name" value="HTH-TYPE TRANSCRIPTIONAL REPRESSOR PURR-RELATED"/>
    <property type="match status" value="1"/>
</dbReference>
<dbReference type="Pfam" id="PF00356">
    <property type="entry name" value="LacI"/>
    <property type="match status" value="1"/>
</dbReference>
<evidence type="ECO:0000256" key="1">
    <source>
        <dbReference type="ARBA" id="ARBA00022491"/>
    </source>
</evidence>
<accession>A0A4Y8LQQ0</accession>
<dbReference type="OrthoDB" id="2026446at2"/>
<evidence type="ECO:0000256" key="2">
    <source>
        <dbReference type="ARBA" id="ARBA00023015"/>
    </source>
</evidence>
<dbReference type="AlphaFoldDB" id="A0A4Y8LQQ0"/>
<evidence type="ECO:0000313" key="6">
    <source>
        <dbReference type="EMBL" id="TFE23048.1"/>
    </source>
</evidence>
<dbReference type="InterPro" id="IPR000843">
    <property type="entry name" value="HTH_LacI"/>
</dbReference>
<dbReference type="InterPro" id="IPR028082">
    <property type="entry name" value="Peripla_BP_I"/>
</dbReference>
<dbReference type="EMBL" id="SOMN01000038">
    <property type="protein sequence ID" value="TFE23048.1"/>
    <property type="molecule type" value="Genomic_DNA"/>
</dbReference>
<dbReference type="GO" id="GO:0000976">
    <property type="term" value="F:transcription cis-regulatory region binding"/>
    <property type="evidence" value="ECO:0007669"/>
    <property type="project" value="TreeGrafter"/>
</dbReference>
<keyword evidence="4" id="KW-0804">Transcription</keyword>
<keyword evidence="2" id="KW-0805">Transcription regulation</keyword>
<feature type="domain" description="HTH lacI-type" evidence="5">
    <location>
        <begin position="5"/>
        <end position="59"/>
    </location>
</feature>
<dbReference type="CDD" id="cd01392">
    <property type="entry name" value="HTH_LacI"/>
    <property type="match status" value="1"/>
</dbReference>
<dbReference type="SUPFAM" id="SSF47413">
    <property type="entry name" value="lambda repressor-like DNA-binding domains"/>
    <property type="match status" value="1"/>
</dbReference>
<dbReference type="PANTHER" id="PTHR30146">
    <property type="entry name" value="LACI-RELATED TRANSCRIPTIONAL REPRESSOR"/>
    <property type="match status" value="1"/>
</dbReference>
<comment type="caution">
    <text evidence="6">The sequence shown here is derived from an EMBL/GenBank/DDBJ whole genome shotgun (WGS) entry which is preliminary data.</text>
</comment>
<dbReference type="Gene3D" id="1.10.260.40">
    <property type="entry name" value="lambda repressor-like DNA-binding domains"/>
    <property type="match status" value="1"/>
</dbReference>
<evidence type="ECO:0000256" key="4">
    <source>
        <dbReference type="ARBA" id="ARBA00023163"/>
    </source>
</evidence>
<sequence length="346" mass="39150">MRGKVKIQEIADFAGVSKFAVSRALSGKSGVSERTREMIMKVAGQLGYFKNHEPIRFAGELYDHEDVKRSGTIVVMFPNVRYQNKDSVYWGPVFDGVNTRLSQRGLDIITLTEPSGEHVFSLLKPEAIQGVITIGTVSTQILLDIKRMNIPVVMIDHSDPALHCDTIFTDNFNCMQELMTKLISKGYRKFQFVGSIKDAPSYFERWLAFRTTLESYQIELNQDPQLISPDANDMYLLFSKITLGELPEVFVCAHDVNARYLIEELNKLQINVPSQCAVTGFDNTCDNYPILGTVNVNMELLGMRAVDQMLWRILNPSSAYEKKLIYGDIIIRDNFAHSLPDDESAN</sequence>
<dbReference type="InterPro" id="IPR010982">
    <property type="entry name" value="Lambda_DNA-bd_dom_sf"/>
</dbReference>